<reference evidence="9 10" key="1">
    <citation type="journal article" date="2021" name="Plant Biotechnol. J.">
        <title>Multi-omics assisted identification of the key and species-specific regulatory components of drought-tolerant mechanisms in Gossypium stocksii.</title>
        <authorList>
            <person name="Yu D."/>
            <person name="Ke L."/>
            <person name="Zhang D."/>
            <person name="Wu Y."/>
            <person name="Sun Y."/>
            <person name="Mei J."/>
            <person name="Sun J."/>
            <person name="Sun Y."/>
        </authorList>
    </citation>
    <scope>NUCLEOTIDE SEQUENCE [LARGE SCALE GENOMIC DNA]</scope>
    <source>
        <strain evidence="10">cv. E1</strain>
        <tissue evidence="9">Leaf</tissue>
    </source>
</reference>
<evidence type="ECO:0000313" key="10">
    <source>
        <dbReference type="Proteomes" id="UP000828251"/>
    </source>
</evidence>
<dbReference type="SUPFAM" id="SSF55961">
    <property type="entry name" value="Bet v1-like"/>
    <property type="match status" value="1"/>
</dbReference>
<evidence type="ECO:0008006" key="11">
    <source>
        <dbReference type="Google" id="ProtNLM"/>
    </source>
</evidence>
<dbReference type="EMBL" id="JAIQCV010000009">
    <property type="protein sequence ID" value="KAH1066154.1"/>
    <property type="molecule type" value="Genomic_DNA"/>
</dbReference>
<dbReference type="GO" id="GO:0010427">
    <property type="term" value="F:abscisic acid binding"/>
    <property type="evidence" value="ECO:0007669"/>
    <property type="project" value="TreeGrafter"/>
</dbReference>
<evidence type="ECO:0000256" key="7">
    <source>
        <dbReference type="ARBA" id="ARBA00023242"/>
    </source>
</evidence>
<evidence type="ECO:0000256" key="1">
    <source>
        <dbReference type="ARBA" id="ARBA00004123"/>
    </source>
</evidence>
<evidence type="ECO:0000256" key="6">
    <source>
        <dbReference type="ARBA" id="ARBA00023170"/>
    </source>
</evidence>
<organism evidence="9 10">
    <name type="scientific">Gossypium stocksii</name>
    <dbReference type="NCBI Taxonomy" id="47602"/>
    <lineage>
        <taxon>Eukaryota</taxon>
        <taxon>Viridiplantae</taxon>
        <taxon>Streptophyta</taxon>
        <taxon>Embryophyta</taxon>
        <taxon>Tracheophyta</taxon>
        <taxon>Spermatophyta</taxon>
        <taxon>Magnoliopsida</taxon>
        <taxon>eudicotyledons</taxon>
        <taxon>Gunneridae</taxon>
        <taxon>Pentapetalae</taxon>
        <taxon>rosids</taxon>
        <taxon>malvids</taxon>
        <taxon>Malvales</taxon>
        <taxon>Malvaceae</taxon>
        <taxon>Malvoideae</taxon>
        <taxon>Gossypium</taxon>
    </lineage>
</organism>
<evidence type="ECO:0000256" key="5">
    <source>
        <dbReference type="ARBA" id="ARBA00022682"/>
    </source>
</evidence>
<keyword evidence="6" id="KW-0675">Receptor</keyword>
<keyword evidence="4" id="KW-0963">Cytoplasm</keyword>
<dbReference type="Gene3D" id="3.30.530.20">
    <property type="match status" value="1"/>
</dbReference>
<dbReference type="GO" id="GO:0009738">
    <property type="term" value="P:abscisic acid-activated signaling pathway"/>
    <property type="evidence" value="ECO:0007669"/>
    <property type="project" value="UniProtKB-KW"/>
</dbReference>
<dbReference type="InterPro" id="IPR023393">
    <property type="entry name" value="START-like_dom_sf"/>
</dbReference>
<dbReference type="CDD" id="cd07821">
    <property type="entry name" value="PYR_PYL_RCAR_like"/>
    <property type="match status" value="1"/>
</dbReference>
<sequence>MPYNRPSKELQRHPKTGAMKNQYHTLQLSSNQCGSSLVQTIDAPLPLVWSIIRRFDNPQAYKLFVKSCKLRSGNGGIGSVREVMVVSGLPAATSTERLDKLDDECHVMMISIIGGDHRLVNYRSTTTLHEISEEGKNWGKTEVVESYVVDVLAGSSKEDTCCFANMIIGCNLRSLARITEKMAKFHFEKLQTELATQTIFICLEIVEDIIEAQIQTSPETGSIGGWDVGVEWGA</sequence>
<dbReference type="AlphaFoldDB" id="A0A9D3V3K9"/>
<name>A0A9D3V3K9_9ROSI</name>
<keyword evidence="7" id="KW-0539">Nucleus</keyword>
<protein>
    <recommendedName>
        <fullName evidence="11">Abscisic acid receptor PYL12</fullName>
    </recommendedName>
</protein>
<evidence type="ECO:0000256" key="8">
    <source>
        <dbReference type="ARBA" id="ARBA00023272"/>
    </source>
</evidence>
<evidence type="ECO:0000256" key="2">
    <source>
        <dbReference type="ARBA" id="ARBA00004496"/>
    </source>
</evidence>
<keyword evidence="5" id="KW-0938">Abscisic acid signaling pathway</keyword>
<evidence type="ECO:0000256" key="3">
    <source>
        <dbReference type="ARBA" id="ARBA00008594"/>
    </source>
</evidence>
<dbReference type="GO" id="GO:0004864">
    <property type="term" value="F:protein phosphatase inhibitor activity"/>
    <property type="evidence" value="ECO:0007669"/>
    <property type="project" value="UniProtKB-KW"/>
</dbReference>
<dbReference type="GO" id="GO:0005634">
    <property type="term" value="C:nucleus"/>
    <property type="evidence" value="ECO:0007669"/>
    <property type="project" value="UniProtKB-SubCell"/>
</dbReference>
<dbReference type="InterPro" id="IPR019587">
    <property type="entry name" value="Polyketide_cyclase/dehydratase"/>
</dbReference>
<dbReference type="GO" id="GO:0005737">
    <property type="term" value="C:cytoplasm"/>
    <property type="evidence" value="ECO:0007669"/>
    <property type="project" value="UniProtKB-SubCell"/>
</dbReference>
<keyword evidence="8" id="KW-0650">Protein phosphatase inhibitor</keyword>
<comment type="similarity">
    <text evidence="3">Belongs to the PYR/PYL/RCAR abscisic acid intracellular receptor family.</text>
</comment>
<gene>
    <name evidence="9" type="ORF">J1N35_031141</name>
</gene>
<dbReference type="PANTHER" id="PTHR31213">
    <property type="entry name" value="OS08G0374000 PROTEIN-RELATED"/>
    <property type="match status" value="1"/>
</dbReference>
<dbReference type="OrthoDB" id="4436220at2759"/>
<comment type="subcellular location">
    <subcellularLocation>
        <location evidence="2">Cytoplasm</location>
    </subcellularLocation>
    <subcellularLocation>
        <location evidence="1">Nucleus</location>
    </subcellularLocation>
</comment>
<evidence type="ECO:0000256" key="4">
    <source>
        <dbReference type="ARBA" id="ARBA00022490"/>
    </source>
</evidence>
<dbReference type="InterPro" id="IPR050279">
    <property type="entry name" value="Plant_def-hormone_signal"/>
</dbReference>
<proteinExistence type="inferred from homology"/>
<accession>A0A9D3V3K9</accession>
<dbReference type="GO" id="GO:0038023">
    <property type="term" value="F:signaling receptor activity"/>
    <property type="evidence" value="ECO:0007669"/>
    <property type="project" value="TreeGrafter"/>
</dbReference>
<keyword evidence="10" id="KW-1185">Reference proteome</keyword>
<dbReference type="Proteomes" id="UP000828251">
    <property type="component" value="Unassembled WGS sequence"/>
</dbReference>
<evidence type="ECO:0000313" key="9">
    <source>
        <dbReference type="EMBL" id="KAH1066154.1"/>
    </source>
</evidence>
<comment type="caution">
    <text evidence="9">The sequence shown here is derived from an EMBL/GenBank/DDBJ whole genome shotgun (WGS) entry which is preliminary data.</text>
</comment>
<dbReference type="Pfam" id="PF10604">
    <property type="entry name" value="Polyketide_cyc2"/>
    <property type="match status" value="1"/>
</dbReference>
<dbReference type="PANTHER" id="PTHR31213:SF82">
    <property type="entry name" value="ABSCISIC ACID RECEPTOR PYL11-RELATED"/>
    <property type="match status" value="1"/>
</dbReference>